<dbReference type="KEGG" id="mya:MORIYA_0655"/>
<evidence type="ECO:0000313" key="3">
    <source>
        <dbReference type="Proteomes" id="UP000250163"/>
    </source>
</evidence>
<protein>
    <submittedName>
        <fullName evidence="2">Tellurite methyltransferase</fullName>
        <ecNumber evidence="2">2.1.1.265</ecNumber>
    </submittedName>
</protein>
<dbReference type="EC" id="2.1.1.265" evidence="2"/>
<dbReference type="NCBIfam" id="NF008405">
    <property type="entry name" value="PRK11207.1"/>
    <property type="match status" value="1"/>
</dbReference>
<accession>A0A330LK91</accession>
<reference evidence="3" key="1">
    <citation type="submission" date="2018-05" db="EMBL/GenBank/DDBJ databases">
        <authorList>
            <person name="Cea G.-C."/>
            <person name="William W."/>
        </authorList>
    </citation>
    <scope>NUCLEOTIDE SEQUENCE [LARGE SCALE GENOMIC DNA]</scope>
    <source>
        <strain evidence="3">DB21MT 5</strain>
    </source>
</reference>
<dbReference type="EMBL" id="LS483250">
    <property type="protein sequence ID" value="SQD77133.1"/>
    <property type="molecule type" value="Genomic_DNA"/>
</dbReference>
<dbReference type="OrthoDB" id="9804312at2"/>
<dbReference type="SUPFAM" id="SSF53335">
    <property type="entry name" value="S-adenosyl-L-methionine-dependent methyltransferases"/>
    <property type="match status" value="1"/>
</dbReference>
<dbReference type="Gene3D" id="3.40.50.150">
    <property type="entry name" value="Vaccinia Virus protein VP39"/>
    <property type="match status" value="1"/>
</dbReference>
<evidence type="ECO:0000259" key="1">
    <source>
        <dbReference type="Pfam" id="PF03848"/>
    </source>
</evidence>
<dbReference type="PANTHER" id="PTHR43861">
    <property type="entry name" value="TRANS-ACONITATE 2-METHYLTRANSFERASE-RELATED"/>
    <property type="match status" value="1"/>
</dbReference>
<evidence type="ECO:0000313" key="2">
    <source>
        <dbReference type="EMBL" id="SQD77133.1"/>
    </source>
</evidence>
<dbReference type="CDD" id="cd02440">
    <property type="entry name" value="AdoMet_MTases"/>
    <property type="match status" value="1"/>
</dbReference>
<keyword evidence="2" id="KW-0808">Transferase</keyword>
<proteinExistence type="predicted"/>
<dbReference type="RefSeq" id="WP_112712614.1">
    <property type="nucleotide sequence ID" value="NZ_LS483250.1"/>
</dbReference>
<name>A0A330LK91_9GAMM</name>
<sequence>MKVDLNSRYGLNPAHSEVVEACKFIEPCDTLDMGCSNGRNALYLGQLGFNVTAIDINPGAIDMLQSIITEEKLDNIKAQVHDINSASLGEGYDKGYGFISCTVTLMFISPANVDAVLADMQKRTQPGGYNLIVCAMSTEEHPCPVPFPFTLKAGQLREAYTGWDLIKYNEDVGTMHNGAKLQFATMLARKPS</sequence>
<dbReference type="InterPro" id="IPR029063">
    <property type="entry name" value="SAM-dependent_MTases_sf"/>
</dbReference>
<dbReference type="Pfam" id="PF03848">
    <property type="entry name" value="TehB"/>
    <property type="match status" value="1"/>
</dbReference>
<dbReference type="Proteomes" id="UP000250163">
    <property type="component" value="Chromosome MORIYA"/>
</dbReference>
<organism evidence="2 3">
    <name type="scientific">Moritella yayanosii</name>
    <dbReference type="NCBI Taxonomy" id="69539"/>
    <lineage>
        <taxon>Bacteria</taxon>
        <taxon>Pseudomonadati</taxon>
        <taxon>Pseudomonadota</taxon>
        <taxon>Gammaproteobacteria</taxon>
        <taxon>Alteromonadales</taxon>
        <taxon>Moritellaceae</taxon>
        <taxon>Moritella</taxon>
    </lineage>
</organism>
<dbReference type="InterPro" id="IPR015985">
    <property type="entry name" value="TehB-like_dom"/>
</dbReference>
<feature type="domain" description="Tellurite resistance methyltransferase TehB-like" evidence="1">
    <location>
        <begin position="7"/>
        <end position="187"/>
    </location>
</feature>
<gene>
    <name evidence="2" type="primary">tehB</name>
    <name evidence="2" type="ORF">MORIYA_0655</name>
</gene>
<dbReference type="GO" id="GO:0008168">
    <property type="term" value="F:methyltransferase activity"/>
    <property type="evidence" value="ECO:0007669"/>
    <property type="project" value="UniProtKB-KW"/>
</dbReference>
<dbReference type="AlphaFoldDB" id="A0A330LK91"/>
<keyword evidence="3" id="KW-1185">Reference proteome</keyword>
<dbReference type="GO" id="GO:0032259">
    <property type="term" value="P:methylation"/>
    <property type="evidence" value="ECO:0007669"/>
    <property type="project" value="UniProtKB-KW"/>
</dbReference>
<keyword evidence="2" id="KW-0489">Methyltransferase</keyword>